<dbReference type="RefSeq" id="WP_349226654.1">
    <property type="nucleotide sequence ID" value="NZ_JBBNFG020000028.1"/>
</dbReference>
<comment type="caution">
    <text evidence="1">The sequence shown here is derived from an EMBL/GenBank/DDBJ whole genome shotgun (WGS) entry which is preliminary data.</text>
</comment>
<name>A0ABV1G1U0_9BACT</name>
<protein>
    <submittedName>
        <fullName evidence="1">Uncharacterized protein</fullName>
    </submittedName>
</protein>
<organism evidence="1 2">
    <name type="scientific">Segatella sinensis</name>
    <dbReference type="NCBI Taxonomy" id="3085167"/>
    <lineage>
        <taxon>Bacteria</taxon>
        <taxon>Pseudomonadati</taxon>
        <taxon>Bacteroidota</taxon>
        <taxon>Bacteroidia</taxon>
        <taxon>Bacteroidales</taxon>
        <taxon>Prevotellaceae</taxon>
        <taxon>Segatella</taxon>
    </lineage>
</organism>
<accession>A0ABV1G1U0</accession>
<keyword evidence="2" id="KW-1185">Reference proteome</keyword>
<proteinExistence type="predicted"/>
<dbReference type="EMBL" id="JBBNGE010000059">
    <property type="protein sequence ID" value="MEQ2509204.1"/>
    <property type="molecule type" value="Genomic_DNA"/>
</dbReference>
<evidence type="ECO:0000313" key="1">
    <source>
        <dbReference type="EMBL" id="MEQ2509204.1"/>
    </source>
</evidence>
<reference evidence="1 2" key="1">
    <citation type="submission" date="2024-04" db="EMBL/GenBank/DDBJ databases">
        <title>Human intestinal bacterial collection.</title>
        <authorList>
            <person name="Pauvert C."/>
            <person name="Hitch T.C.A."/>
            <person name="Clavel T."/>
        </authorList>
    </citation>
    <scope>NUCLEOTIDE SEQUENCE [LARGE SCALE GENOMIC DNA]</scope>
    <source>
        <strain evidence="1 2">CLA-AA-H174</strain>
    </source>
</reference>
<sequence length="285" mass="33991">MRVMEIEIKNILTSWESSLVRYGKIDSWNYSENLTTLGRYLRSNESTLEEHYLIKYIRDSIIGVNFNVKSVLKAIQKLMNLEAVKEKELTSMLVKMDGNRVVLNGQDVRFKKETEKIFKEKLKFKKGMLLRNFDIETEAPHDSKKVRRIVEKRMCQAYHRMHKKDEGYKTSNREKYWMDRATAFQLYNIGQKEKARNTRRGESTHWKWKKDPITHELVLKKKMGYKNEEAAQKAIAQWQINHPYDSREITAYKCNYCNKWHIGHRSKFLNHPSIDSMIPQMQACC</sequence>
<gene>
    <name evidence="1" type="ORF">AAAT87_13190</name>
</gene>
<evidence type="ECO:0000313" key="2">
    <source>
        <dbReference type="Proteomes" id="UP001465717"/>
    </source>
</evidence>
<dbReference type="Proteomes" id="UP001465717">
    <property type="component" value="Unassembled WGS sequence"/>
</dbReference>